<evidence type="ECO:0000259" key="4">
    <source>
        <dbReference type="PROSITE" id="PS50883"/>
    </source>
</evidence>
<comment type="caution">
    <text evidence="5">The sequence shown here is derived from an EMBL/GenBank/DDBJ whole genome shotgun (WGS) entry which is preliminary data.</text>
</comment>
<evidence type="ECO:0000313" key="5">
    <source>
        <dbReference type="EMBL" id="HAB5168111.1"/>
    </source>
</evidence>
<dbReference type="EMBL" id="DAAGZG010000037">
    <property type="protein sequence ID" value="HAB5168111.1"/>
    <property type="molecule type" value="Genomic_DNA"/>
</dbReference>
<dbReference type="Gene3D" id="3.20.20.450">
    <property type="entry name" value="EAL domain"/>
    <property type="match status" value="2"/>
</dbReference>
<comment type="similarity">
    <text evidence="1">Belongs to the YdiV family.</text>
</comment>
<gene>
    <name evidence="5" type="ORF">GB248_20980</name>
</gene>
<evidence type="ECO:0000256" key="1">
    <source>
        <dbReference type="ARBA" id="ARBA00010927"/>
    </source>
</evidence>
<dbReference type="PANTHER" id="PTHR33121:SF80">
    <property type="entry name" value="CYCLIC DI-GMP PHOSPHODIESTERASE PDEL"/>
    <property type="match status" value="1"/>
</dbReference>
<dbReference type="AlphaFoldDB" id="A0A3U2S034"/>
<comment type="subunit">
    <text evidence="2">Interacts with FlhD in the FlhC(2)FlhD(4) heterohexamer, inhibiting its ability to activate transcription.</text>
</comment>
<sequence>MHFSAFRLQQAIRNREFTPFYQPIVCATGGEVVGCEMLARWLHPQKGLLSAGNFIPAIEATGLGGALLRGLADEVCGDGQDLARSAGRRLMMTLNLSLSLVMTPLFRPHLLALSIRLEQAGMTPVFEITEREDIRAFPQAAAVFRQLAAGGLRFAVDDFGTGHAGPASTVADRMIARTVSLARCQGARVIAEGIETPAQAARLRDAGGDYLQGWHCGAPMPFGLFHFRLTQKSQPAFG</sequence>
<dbReference type="CDD" id="cd01948">
    <property type="entry name" value="EAL"/>
    <property type="match status" value="1"/>
</dbReference>
<reference evidence="5" key="1">
    <citation type="journal article" date="2018" name="Genome Biol.">
        <title>SKESA: strategic k-mer extension for scrupulous assemblies.</title>
        <authorList>
            <person name="Souvorov A."/>
            <person name="Agarwala R."/>
            <person name="Lipman D.J."/>
        </authorList>
    </citation>
    <scope>NUCLEOTIDE SEQUENCE</scope>
    <source>
        <strain evidence="5">Salmonella enterica</strain>
    </source>
</reference>
<dbReference type="SMART" id="SM00052">
    <property type="entry name" value="EAL"/>
    <property type="match status" value="1"/>
</dbReference>
<dbReference type="SUPFAM" id="SSF141868">
    <property type="entry name" value="EAL domain-like"/>
    <property type="match status" value="1"/>
</dbReference>
<dbReference type="Pfam" id="PF00563">
    <property type="entry name" value="EAL"/>
    <property type="match status" value="2"/>
</dbReference>
<dbReference type="InterPro" id="IPR050706">
    <property type="entry name" value="Cyclic-di-GMP_PDE-like"/>
</dbReference>
<feature type="domain" description="EAL" evidence="4">
    <location>
        <begin position="1"/>
        <end position="233"/>
    </location>
</feature>
<dbReference type="PROSITE" id="PS50883">
    <property type="entry name" value="EAL"/>
    <property type="match status" value="1"/>
</dbReference>
<dbReference type="InterPro" id="IPR001633">
    <property type="entry name" value="EAL_dom"/>
</dbReference>
<accession>A0A3U2S034</accession>
<dbReference type="GO" id="GO:0071111">
    <property type="term" value="F:cyclic-guanylate-specific phosphodiesterase activity"/>
    <property type="evidence" value="ECO:0007669"/>
    <property type="project" value="InterPro"/>
</dbReference>
<evidence type="ECO:0000256" key="2">
    <source>
        <dbReference type="ARBA" id="ARBA00011576"/>
    </source>
</evidence>
<reference evidence="5" key="2">
    <citation type="submission" date="2019-10" db="EMBL/GenBank/DDBJ databases">
        <authorList>
            <consortium name="NCBI Pathogen Detection Project"/>
        </authorList>
    </citation>
    <scope>NUCLEOTIDE SEQUENCE</scope>
    <source>
        <strain evidence="5">Salmonella enterica</strain>
    </source>
</reference>
<proteinExistence type="inferred from homology"/>
<dbReference type="PANTHER" id="PTHR33121">
    <property type="entry name" value="CYCLIC DI-GMP PHOSPHODIESTERASE PDEF"/>
    <property type="match status" value="1"/>
</dbReference>
<name>A0A3U2S034_SALET</name>
<dbReference type="InterPro" id="IPR035919">
    <property type="entry name" value="EAL_sf"/>
</dbReference>
<protein>
    <recommendedName>
        <fullName evidence="3">Anti-FlhC(2)FlhD(4) factor YdiV</fullName>
    </recommendedName>
</protein>
<organism evidence="5">
    <name type="scientific">Salmonella enterica I</name>
    <dbReference type="NCBI Taxonomy" id="59201"/>
    <lineage>
        <taxon>Bacteria</taxon>
        <taxon>Pseudomonadati</taxon>
        <taxon>Pseudomonadota</taxon>
        <taxon>Gammaproteobacteria</taxon>
        <taxon>Enterobacterales</taxon>
        <taxon>Enterobacteriaceae</taxon>
        <taxon>Salmonella</taxon>
    </lineage>
</organism>
<evidence type="ECO:0000256" key="3">
    <source>
        <dbReference type="ARBA" id="ARBA00018009"/>
    </source>
</evidence>